<organism evidence="1 2">
    <name type="scientific">Coleofasciculus chthonoplastes PCC 7420</name>
    <dbReference type="NCBI Taxonomy" id="118168"/>
    <lineage>
        <taxon>Bacteria</taxon>
        <taxon>Bacillati</taxon>
        <taxon>Cyanobacteriota</taxon>
        <taxon>Cyanophyceae</taxon>
        <taxon>Coleofasciculales</taxon>
        <taxon>Coleofasciculaceae</taxon>
        <taxon>Coleofasciculus</taxon>
    </lineage>
</organism>
<dbReference type="AlphaFoldDB" id="B4VUX8"/>
<dbReference type="Proteomes" id="UP000003835">
    <property type="component" value="Unassembled WGS sequence"/>
</dbReference>
<evidence type="ECO:0000313" key="2">
    <source>
        <dbReference type="Proteomes" id="UP000003835"/>
    </source>
</evidence>
<keyword evidence="2" id="KW-1185">Reference proteome</keyword>
<protein>
    <submittedName>
        <fullName evidence="1">Uncharacterized protein</fullName>
    </submittedName>
</protein>
<gene>
    <name evidence="1" type="ORF">MC7420_4052</name>
</gene>
<proteinExistence type="predicted"/>
<dbReference type="eggNOG" id="COG0456">
    <property type="taxonomic scope" value="Bacteria"/>
</dbReference>
<dbReference type="HOGENOM" id="CLU_137330_0_0_3"/>
<dbReference type="STRING" id="118168.MC7420_4052"/>
<dbReference type="OrthoDB" id="489126at2"/>
<sequence length="154" mass="17973">MKHGDWLRLRVEGEKICAVLRQKGYDCQKQGRRLSWWVSQSGSYCYRLTYLPAPVEEWRLLPDNTHPSRKRLLSILKRILESMRGESMIGLAEDQVCLSSGEDDSHPWTIVRLLPDARCCTVARFCNRQDADDQVRFLQRYVPGAKFEVVFDPQ</sequence>
<dbReference type="EMBL" id="DS989854">
    <property type="protein sequence ID" value="EDX74067.1"/>
    <property type="molecule type" value="Genomic_DNA"/>
</dbReference>
<dbReference type="RefSeq" id="WP_006102372.1">
    <property type="nucleotide sequence ID" value="NZ_DS989854.1"/>
</dbReference>
<accession>B4VUX8</accession>
<name>B4VUX8_9CYAN</name>
<evidence type="ECO:0000313" key="1">
    <source>
        <dbReference type="EMBL" id="EDX74067.1"/>
    </source>
</evidence>
<reference evidence="1 2" key="1">
    <citation type="submission" date="2008-07" db="EMBL/GenBank/DDBJ databases">
        <authorList>
            <person name="Tandeau de Marsac N."/>
            <person name="Ferriera S."/>
            <person name="Johnson J."/>
            <person name="Kravitz S."/>
            <person name="Beeson K."/>
            <person name="Sutton G."/>
            <person name="Rogers Y.-H."/>
            <person name="Friedman R."/>
            <person name="Frazier M."/>
            <person name="Venter J.C."/>
        </authorList>
    </citation>
    <scope>NUCLEOTIDE SEQUENCE [LARGE SCALE GENOMIC DNA]</scope>
    <source>
        <strain evidence="1 2">PCC 7420</strain>
    </source>
</reference>